<comment type="pathway">
    <text evidence="2">Cell wall biogenesis; lipoteichoic acid biosynthesis.</text>
</comment>
<dbReference type="SUPFAM" id="SSF53649">
    <property type="entry name" value="Alkaline phosphatase-like"/>
    <property type="match status" value="1"/>
</dbReference>
<dbReference type="InterPro" id="IPR050448">
    <property type="entry name" value="OpgB/LTA_synthase_biosynth"/>
</dbReference>
<comment type="subcellular location">
    <subcellularLocation>
        <location evidence="1">Cell membrane</location>
        <topology evidence="1">Multi-pass membrane protein</topology>
    </subcellularLocation>
</comment>
<organism evidence="9 10">
    <name type="scientific">Parafannyhessea umbonata</name>
    <dbReference type="NCBI Taxonomy" id="604330"/>
    <lineage>
        <taxon>Bacteria</taxon>
        <taxon>Bacillati</taxon>
        <taxon>Actinomycetota</taxon>
        <taxon>Coriobacteriia</taxon>
        <taxon>Coriobacteriales</taxon>
        <taxon>Atopobiaceae</taxon>
        <taxon>Parafannyhessea</taxon>
    </lineage>
</organism>
<evidence type="ECO:0000256" key="6">
    <source>
        <dbReference type="ARBA" id="ARBA00023136"/>
    </source>
</evidence>
<feature type="domain" description="Sulfatase N-terminal" evidence="8">
    <location>
        <begin position="378"/>
        <end position="668"/>
    </location>
</feature>
<gene>
    <name evidence="9" type="ORF">SAMN05216447_105155</name>
</gene>
<keyword evidence="10" id="KW-1185">Reference proteome</keyword>
<feature type="transmembrane region" description="Helical" evidence="7">
    <location>
        <begin position="273"/>
        <end position="292"/>
    </location>
</feature>
<evidence type="ECO:0000256" key="2">
    <source>
        <dbReference type="ARBA" id="ARBA00004936"/>
    </source>
</evidence>
<dbReference type="InterPro" id="IPR000917">
    <property type="entry name" value="Sulfatase_N"/>
</dbReference>
<comment type="caution">
    <text evidence="9">The sequence shown here is derived from an EMBL/GenBank/DDBJ whole genome shotgun (WGS) entry which is preliminary data.</text>
</comment>
<feature type="transmembrane region" description="Helical" evidence="7">
    <location>
        <begin position="146"/>
        <end position="163"/>
    </location>
</feature>
<keyword evidence="4 7" id="KW-0812">Transmembrane</keyword>
<protein>
    <submittedName>
        <fullName evidence="9">Sulfatase</fullName>
    </submittedName>
</protein>
<evidence type="ECO:0000313" key="9">
    <source>
        <dbReference type="EMBL" id="SEH56111.1"/>
    </source>
</evidence>
<proteinExistence type="predicted"/>
<accession>A0A1H6J238</accession>
<feature type="transmembrane region" description="Helical" evidence="7">
    <location>
        <begin position="71"/>
        <end position="87"/>
    </location>
</feature>
<dbReference type="CDD" id="cd16015">
    <property type="entry name" value="LTA_synthase"/>
    <property type="match status" value="1"/>
</dbReference>
<evidence type="ECO:0000256" key="1">
    <source>
        <dbReference type="ARBA" id="ARBA00004651"/>
    </source>
</evidence>
<dbReference type="Pfam" id="PF00884">
    <property type="entry name" value="Sulfatase"/>
    <property type="match status" value="1"/>
</dbReference>
<sequence>MNLGTFLAALIPLVGIGALAFLIRWQTQEGEGGVDRSPSRRARAWAISFMAILLVGSVLQLVGLYSGDPGTLALFSLAATVAGSAALQRDRIGRKIDGFLGSGLRRGAILLVRDLVIVLLVSAIAFYAHEISWNDSISWMDATSRLWEQGMITLAMLMMYFLFQHRSWGCNFLLVALFLIGVAEYYVIVLKGSAIMPGDLFALGTAAAVSGGLNFSFGPSVLLAAAITCLGLGVLAFVSPVASAESGSTVGAAAKAGSDVEDAAAKGRIARRVLALVLNLVLAAACCMGTVACTQGAHGYIAGNKTKFWEPVKAYRANGFLTSFVSIAYEMPIRKPEGYSTEAAEQIQSTYASKAEADVASWKKYQAANAQFGTKQPAIVCIMNETFADISVLGNFGYTGPAFYNSMDDCLMRGKLYTSVLGGGTCNSEFEFLTGNSMAYVGTGKYPYNLYSMDKVETLASQLKDLGYSTTAIHPNLASNWKRDKVYQQFGFDQFIDVNGFQNAPCFHSGVTDAATYDKVLDILKNNDGPQFIFDVTMQNHTGYDQFNIPQELLTNYSIPNQSDYDNAQLNEYLTCIQQSDKDLQYLIGELKKLDRPVILLFFGDHQPSISQWENDRITPAENPDSLDHIMKTYQTTYIVWANYDVAENSQTSENRATSVNYLSAILAQQAGIPLTDYQKANLGMSQTMPAISAIGAMDADGHYYETTDTTSPLASQISDLENINYLNFGSRV</sequence>
<name>A0A1H6J238_9ACTN</name>
<evidence type="ECO:0000256" key="4">
    <source>
        <dbReference type="ARBA" id="ARBA00022692"/>
    </source>
</evidence>
<dbReference type="Proteomes" id="UP000199135">
    <property type="component" value="Unassembled WGS sequence"/>
</dbReference>
<feature type="transmembrane region" description="Helical" evidence="7">
    <location>
        <begin position="217"/>
        <end position="238"/>
    </location>
</feature>
<keyword evidence="5 7" id="KW-1133">Transmembrane helix</keyword>
<evidence type="ECO:0000259" key="8">
    <source>
        <dbReference type="Pfam" id="PF00884"/>
    </source>
</evidence>
<feature type="transmembrane region" description="Helical" evidence="7">
    <location>
        <begin position="6"/>
        <end position="23"/>
    </location>
</feature>
<dbReference type="InterPro" id="IPR017850">
    <property type="entry name" value="Alkaline_phosphatase_core_sf"/>
</dbReference>
<reference evidence="9 10" key="1">
    <citation type="submission" date="2016-10" db="EMBL/GenBank/DDBJ databases">
        <authorList>
            <person name="Varghese N."/>
            <person name="Submissions S."/>
        </authorList>
    </citation>
    <scope>NUCLEOTIDE SEQUENCE [LARGE SCALE GENOMIC DNA]</scope>
    <source>
        <strain evidence="9 10">WCP15</strain>
    </source>
</reference>
<evidence type="ECO:0000256" key="3">
    <source>
        <dbReference type="ARBA" id="ARBA00022475"/>
    </source>
</evidence>
<feature type="transmembrane region" description="Helical" evidence="7">
    <location>
        <begin position="170"/>
        <end position="188"/>
    </location>
</feature>
<dbReference type="EMBL" id="FNWT01000005">
    <property type="protein sequence ID" value="SEH56111.1"/>
    <property type="molecule type" value="Genomic_DNA"/>
</dbReference>
<evidence type="ECO:0000256" key="5">
    <source>
        <dbReference type="ARBA" id="ARBA00022989"/>
    </source>
</evidence>
<evidence type="ECO:0000256" key="7">
    <source>
        <dbReference type="SAM" id="Phobius"/>
    </source>
</evidence>
<dbReference type="RefSeq" id="WP_143327725.1">
    <property type="nucleotide sequence ID" value="NZ_FNWT01000005.1"/>
</dbReference>
<feature type="transmembrane region" description="Helical" evidence="7">
    <location>
        <begin position="108"/>
        <end position="126"/>
    </location>
</feature>
<dbReference type="Gene3D" id="3.40.720.10">
    <property type="entry name" value="Alkaline Phosphatase, subunit A"/>
    <property type="match status" value="1"/>
</dbReference>
<feature type="transmembrane region" description="Helical" evidence="7">
    <location>
        <begin position="44"/>
        <end position="65"/>
    </location>
</feature>
<keyword evidence="3" id="KW-1003">Cell membrane</keyword>
<dbReference type="PANTHER" id="PTHR47371:SF3">
    <property type="entry name" value="PHOSPHOGLYCEROL TRANSFERASE I"/>
    <property type="match status" value="1"/>
</dbReference>
<evidence type="ECO:0000313" key="10">
    <source>
        <dbReference type="Proteomes" id="UP000199135"/>
    </source>
</evidence>
<keyword evidence="6 7" id="KW-0472">Membrane</keyword>
<dbReference type="PANTHER" id="PTHR47371">
    <property type="entry name" value="LIPOTEICHOIC ACID SYNTHASE"/>
    <property type="match status" value="1"/>
</dbReference>